<protein>
    <submittedName>
        <fullName evidence="1">Uncharacterized protein</fullName>
    </submittedName>
</protein>
<sequence>MVLARKDDLSLSPTRFSLYRLLFFQLHTSAGCQLRFLSQPSPTALFQAASSQTLHHPQNCIVFKPHRKERNLGHVMESS</sequence>
<evidence type="ECO:0000313" key="2">
    <source>
        <dbReference type="Proteomes" id="UP001054945"/>
    </source>
</evidence>
<reference evidence="1 2" key="1">
    <citation type="submission" date="2021-06" db="EMBL/GenBank/DDBJ databases">
        <title>Caerostris extrusa draft genome.</title>
        <authorList>
            <person name="Kono N."/>
            <person name="Arakawa K."/>
        </authorList>
    </citation>
    <scope>NUCLEOTIDE SEQUENCE [LARGE SCALE GENOMIC DNA]</scope>
</reference>
<accession>A0AAV4VD69</accession>
<organism evidence="1 2">
    <name type="scientific">Caerostris extrusa</name>
    <name type="common">Bark spider</name>
    <name type="synonym">Caerostris bankana</name>
    <dbReference type="NCBI Taxonomy" id="172846"/>
    <lineage>
        <taxon>Eukaryota</taxon>
        <taxon>Metazoa</taxon>
        <taxon>Ecdysozoa</taxon>
        <taxon>Arthropoda</taxon>
        <taxon>Chelicerata</taxon>
        <taxon>Arachnida</taxon>
        <taxon>Araneae</taxon>
        <taxon>Araneomorphae</taxon>
        <taxon>Entelegynae</taxon>
        <taxon>Araneoidea</taxon>
        <taxon>Araneidae</taxon>
        <taxon>Caerostris</taxon>
    </lineage>
</organism>
<gene>
    <name evidence="1" type="ORF">CEXT_323261</name>
</gene>
<dbReference type="AlphaFoldDB" id="A0AAV4VD69"/>
<dbReference type="Proteomes" id="UP001054945">
    <property type="component" value="Unassembled WGS sequence"/>
</dbReference>
<dbReference type="PROSITE" id="PS51257">
    <property type="entry name" value="PROKAR_LIPOPROTEIN"/>
    <property type="match status" value="1"/>
</dbReference>
<proteinExistence type="predicted"/>
<keyword evidence="2" id="KW-1185">Reference proteome</keyword>
<dbReference type="EMBL" id="BPLR01014292">
    <property type="protein sequence ID" value="GIY67910.1"/>
    <property type="molecule type" value="Genomic_DNA"/>
</dbReference>
<name>A0AAV4VD69_CAEEX</name>
<evidence type="ECO:0000313" key="1">
    <source>
        <dbReference type="EMBL" id="GIY67910.1"/>
    </source>
</evidence>
<comment type="caution">
    <text evidence="1">The sequence shown here is derived from an EMBL/GenBank/DDBJ whole genome shotgun (WGS) entry which is preliminary data.</text>
</comment>